<evidence type="ECO:0000313" key="2">
    <source>
        <dbReference type="Proteomes" id="UP001304640"/>
    </source>
</evidence>
<reference evidence="1 2" key="1">
    <citation type="submission" date="2023-07" db="EMBL/GenBank/DDBJ databases">
        <title>Complete genome sequence of Pseudomonas phage Ep4.</title>
        <authorList>
            <person name="Aono M."/>
            <person name="Yagi H."/>
            <person name="Kobayashi K."/>
        </authorList>
    </citation>
    <scope>NUCLEOTIDE SEQUENCE [LARGE SCALE GENOMIC DNA]</scope>
    <source>
        <strain evidence="1 2">Ep4</strain>
    </source>
</reference>
<dbReference type="EMBL" id="LC776701">
    <property type="protein sequence ID" value="BEQ12868.1"/>
    <property type="molecule type" value="Genomic_DNA"/>
</dbReference>
<proteinExistence type="predicted"/>
<accession>A0AAU9EQK6</accession>
<gene>
    <name evidence="1" type="ORF">Ep4_009</name>
</gene>
<dbReference type="Proteomes" id="UP001304640">
    <property type="component" value="Segment"/>
</dbReference>
<name>A0AAU9EQK6_9CAUD</name>
<evidence type="ECO:0000313" key="1">
    <source>
        <dbReference type="EMBL" id="BEQ12868.1"/>
    </source>
</evidence>
<keyword evidence="2" id="KW-1185">Reference proteome</keyword>
<sequence length="130" mass="14273">MSALSKVASFILLLDQKYHAASAYVHHAVADKAYRAAEKAYKAKSLKAMRVEQDAQKQAIARRDKIRLDTDIALANVARAERAAVNRADQMLVQADTTRDRYEQVASVAFSAALSKEDAVANHSTIRASL</sequence>
<organism evidence="1 2">
    <name type="scientific">Pseudomonas phage Ep4</name>
    <dbReference type="NCBI Taxonomy" id="3057492"/>
    <lineage>
        <taxon>Viruses</taxon>
        <taxon>Duplodnaviria</taxon>
        <taxon>Heunggongvirae</taxon>
        <taxon>Uroviricota</taxon>
        <taxon>Caudoviricetes</taxon>
        <taxon>Autographivirales</taxon>
        <taxon>Autoscriptoviridae</taxon>
        <taxon>Corkvirinae</taxon>
        <taxon>Actinidiaevirus</taxon>
        <taxon>Actinidiaevirus Ep4</taxon>
    </lineage>
</organism>
<protein>
    <submittedName>
        <fullName evidence="1">Uncharacterized protein</fullName>
    </submittedName>
</protein>